<keyword evidence="2" id="KW-1185">Reference proteome</keyword>
<sequence>MVLRSLSRFRLDQFIDVVGDERRGGTHPNYRVRDHYVARVFDLLEILRVAAKTLS</sequence>
<dbReference type="EMBL" id="AP017928">
    <property type="protein sequence ID" value="BBA33210.1"/>
    <property type="molecule type" value="Genomic_DNA"/>
</dbReference>
<dbReference type="KEGG" id="mmai:sS8_1248"/>
<accession>A0A250KND4</accession>
<dbReference type="Proteomes" id="UP000266313">
    <property type="component" value="Chromosome"/>
</dbReference>
<reference evidence="1 2" key="1">
    <citation type="submission" date="2016-12" db="EMBL/GenBank/DDBJ databases">
        <title>Genome sequencing of Methylocaldum marinum.</title>
        <authorList>
            <person name="Takeuchi M."/>
            <person name="Kamagata Y."/>
            <person name="Hiraoka S."/>
            <person name="Oshima K."/>
            <person name="Hattori M."/>
            <person name="Iwasaki W."/>
        </authorList>
    </citation>
    <scope>NUCLEOTIDE SEQUENCE [LARGE SCALE GENOMIC DNA]</scope>
    <source>
        <strain evidence="1 2">S8</strain>
    </source>
</reference>
<protein>
    <submittedName>
        <fullName evidence="1">Uncharacterized protein</fullName>
    </submittedName>
</protein>
<organism evidence="1 2">
    <name type="scientific">Methylocaldum marinum</name>
    <dbReference type="NCBI Taxonomy" id="1432792"/>
    <lineage>
        <taxon>Bacteria</taxon>
        <taxon>Pseudomonadati</taxon>
        <taxon>Pseudomonadota</taxon>
        <taxon>Gammaproteobacteria</taxon>
        <taxon>Methylococcales</taxon>
        <taxon>Methylococcaceae</taxon>
        <taxon>Methylocaldum</taxon>
    </lineage>
</organism>
<proteinExistence type="predicted"/>
<name>A0A250KND4_9GAMM</name>
<gene>
    <name evidence="1" type="ORF">sS8_1248</name>
</gene>
<evidence type="ECO:0000313" key="1">
    <source>
        <dbReference type="EMBL" id="BBA33210.1"/>
    </source>
</evidence>
<dbReference type="AlphaFoldDB" id="A0A250KND4"/>
<evidence type="ECO:0000313" key="2">
    <source>
        <dbReference type="Proteomes" id="UP000266313"/>
    </source>
</evidence>